<gene>
    <name evidence="2" type="ORF">SAMN02745178_02869</name>
</gene>
<reference evidence="2 3" key="1">
    <citation type="submission" date="2017-02" db="EMBL/GenBank/DDBJ databases">
        <authorList>
            <person name="Peterson S.W."/>
        </authorList>
    </citation>
    <scope>NUCLEOTIDE SEQUENCE [LARGE SCALE GENOMIC DNA]</scope>
    <source>
        <strain evidence="2 3">ATCC 27749</strain>
    </source>
</reference>
<proteinExistence type="predicted"/>
<dbReference type="Gene3D" id="1.50.10.10">
    <property type="match status" value="1"/>
</dbReference>
<dbReference type="Pfam" id="PF17167">
    <property type="entry name" value="Glyco_hydro_94"/>
    <property type="match status" value="1"/>
</dbReference>
<evidence type="ECO:0000313" key="2">
    <source>
        <dbReference type="EMBL" id="SKA98477.1"/>
    </source>
</evidence>
<evidence type="ECO:0000313" key="3">
    <source>
        <dbReference type="Proteomes" id="UP000190286"/>
    </source>
</evidence>
<organism evidence="2 3">
    <name type="scientific">Gemmiger formicilis</name>
    <dbReference type="NCBI Taxonomy" id="745368"/>
    <lineage>
        <taxon>Bacteria</taxon>
        <taxon>Bacillati</taxon>
        <taxon>Bacillota</taxon>
        <taxon>Clostridia</taxon>
        <taxon>Eubacteriales</taxon>
        <taxon>Gemmiger</taxon>
    </lineage>
</organism>
<name>A0A1T4Y9I3_9FIRM</name>
<dbReference type="GO" id="GO:0005975">
    <property type="term" value="P:carbohydrate metabolic process"/>
    <property type="evidence" value="ECO:0007669"/>
    <property type="project" value="InterPro"/>
</dbReference>
<dbReference type="InterPro" id="IPR033432">
    <property type="entry name" value="GH94_catalytic"/>
</dbReference>
<dbReference type="InterPro" id="IPR012341">
    <property type="entry name" value="6hp_glycosidase-like_sf"/>
</dbReference>
<keyword evidence="3" id="KW-1185">Reference proteome</keyword>
<evidence type="ECO:0000259" key="1">
    <source>
        <dbReference type="Pfam" id="PF17167"/>
    </source>
</evidence>
<accession>A0A1T4Y9I3</accession>
<dbReference type="AlphaFoldDB" id="A0A1T4Y9I3"/>
<protein>
    <submittedName>
        <fullName evidence="2">Cellobiose phosphorylase</fullName>
    </submittedName>
</protein>
<feature type="non-terminal residue" evidence="2">
    <location>
        <position position="42"/>
    </location>
</feature>
<sequence>MVAGRDAATFGEAKNSWLTGTAAWTFVDVSQYILGIQPTLAG</sequence>
<dbReference type="Proteomes" id="UP000190286">
    <property type="component" value="Unassembled WGS sequence"/>
</dbReference>
<feature type="domain" description="Glycosyl hydrolase 94 catalytic" evidence="1">
    <location>
        <begin position="1"/>
        <end position="35"/>
    </location>
</feature>
<dbReference type="EMBL" id="FUYF01000057">
    <property type="protein sequence ID" value="SKA98477.1"/>
    <property type="molecule type" value="Genomic_DNA"/>
</dbReference>